<protein>
    <submittedName>
        <fullName evidence="3">Transposase</fullName>
    </submittedName>
</protein>
<dbReference type="Pfam" id="PF07508">
    <property type="entry name" value="Recombinase"/>
    <property type="match status" value="1"/>
</dbReference>
<evidence type="ECO:0000313" key="3">
    <source>
        <dbReference type="EMBL" id="PKD32201.1"/>
    </source>
</evidence>
<evidence type="ECO:0000313" key="4">
    <source>
        <dbReference type="Proteomes" id="UP000233425"/>
    </source>
</evidence>
<dbReference type="Pfam" id="PF13408">
    <property type="entry name" value="Zn_ribbon_recom"/>
    <property type="match status" value="1"/>
</dbReference>
<dbReference type="PANTHER" id="PTHR30461:SF23">
    <property type="entry name" value="DNA RECOMBINASE-RELATED"/>
    <property type="match status" value="1"/>
</dbReference>
<feature type="domain" description="Recombinase" evidence="2">
    <location>
        <begin position="161"/>
        <end position="278"/>
    </location>
</feature>
<evidence type="ECO:0000256" key="1">
    <source>
        <dbReference type="SAM" id="Coils"/>
    </source>
</evidence>
<name>A0A2N0UYY6_9FIRM</name>
<comment type="caution">
    <text evidence="3">The sequence shown here is derived from an EMBL/GenBank/DDBJ whole genome shotgun (WGS) entry which is preliminary data.</text>
</comment>
<dbReference type="GO" id="GO:0003677">
    <property type="term" value="F:DNA binding"/>
    <property type="evidence" value="ECO:0007669"/>
    <property type="project" value="InterPro"/>
</dbReference>
<dbReference type="PROSITE" id="PS51737">
    <property type="entry name" value="RECOMBINASE_DNA_BIND"/>
    <property type="match status" value="1"/>
</dbReference>
<dbReference type="Pfam" id="PF00239">
    <property type="entry name" value="Resolvase"/>
    <property type="match status" value="1"/>
</dbReference>
<dbReference type="Gene3D" id="3.40.50.1390">
    <property type="entry name" value="Resolvase, N-terminal catalytic domain"/>
    <property type="match status" value="1"/>
</dbReference>
<evidence type="ECO:0000259" key="2">
    <source>
        <dbReference type="PROSITE" id="PS51737"/>
    </source>
</evidence>
<keyword evidence="4" id="KW-1185">Reference proteome</keyword>
<dbReference type="Gene3D" id="3.90.1750.20">
    <property type="entry name" value="Putative Large Serine Recombinase, Chain B, Domain 2"/>
    <property type="match status" value="1"/>
</dbReference>
<feature type="coiled-coil region" evidence="1">
    <location>
        <begin position="380"/>
        <end position="414"/>
    </location>
</feature>
<dbReference type="RefSeq" id="WP_101028651.1">
    <property type="nucleotide sequence ID" value="NZ_CABMMZ010000029.1"/>
</dbReference>
<dbReference type="GO" id="GO:0000150">
    <property type="term" value="F:DNA strand exchange activity"/>
    <property type="evidence" value="ECO:0007669"/>
    <property type="project" value="InterPro"/>
</dbReference>
<dbReference type="InterPro" id="IPR025827">
    <property type="entry name" value="Zn_ribbon_recom_dom"/>
</dbReference>
<dbReference type="CDD" id="cd00338">
    <property type="entry name" value="Ser_Recombinase"/>
    <property type="match status" value="1"/>
</dbReference>
<dbReference type="AlphaFoldDB" id="A0A2N0UYY6"/>
<organism evidence="3 4">
    <name type="scientific">Ruminococcus bromii</name>
    <dbReference type="NCBI Taxonomy" id="40518"/>
    <lineage>
        <taxon>Bacteria</taxon>
        <taxon>Bacillati</taxon>
        <taxon>Bacillota</taxon>
        <taxon>Clostridia</taxon>
        <taxon>Eubacteriales</taxon>
        <taxon>Oscillospiraceae</taxon>
        <taxon>Ruminococcus</taxon>
    </lineage>
</organism>
<dbReference type="InterPro" id="IPR006119">
    <property type="entry name" value="Resolv_N"/>
</dbReference>
<accession>A0A2N0UYY6</accession>
<dbReference type="PANTHER" id="PTHR30461">
    <property type="entry name" value="DNA-INVERTASE FROM LAMBDOID PROPHAGE"/>
    <property type="match status" value="1"/>
</dbReference>
<keyword evidence="1" id="KW-0175">Coiled coil</keyword>
<sequence length="520" mass="60184">MKRVYCLYRVSTKGQVDKDDIPMQKTSCREFAERNGWTILKEFQEKGVSGFKVSASDRDAIQDLKAAAEKKEFDVLLVFMFDRIGRIDDETPFVVEWFIKHGIEIWSVNEGEQRMDNHVDKLMNYIRFWQANGESQKTSARVKTRLNQMTLDGKFTGGVAPFGYKLIKSGEVNKKGKELMDIVVDDDEATIVKMIFNMTVKEGYGSYRMADYLNSHGIRTHNNSKFQCNTVNRILKNKLYCGYMISGGVESPYIERLHIIDENVYEQAQFILSQRSNKNEEKKQIARTTKGSTLLSGNIYCAHCGQKMVSTSYIDRYDRADGSQYRVRRQRYICTNKAMKRGACDGQSAYVAHRIDGAVLATLRDYLAKIKSTPKDIALEKRYKSEISEHRRKQTKLEKEIEKLKRQVVELSAEIGRSLLGESRFTPDILSTSIDNTNDLLHKKETELNDIKFKLANQQNAMGKLDFYYSQFRTWADEFDNSTMEQKKMIACQLIKEVKVARGYELEIIFDLNYEQFLSL</sequence>
<reference evidence="3" key="1">
    <citation type="journal article" date="2018" name="Environ. Microbiol.">
        <title>Sporulation capability and amylosome conservation among diverse human colonic and rumen isolates of the keystone starch-degrader Ruminococcus bromii.</title>
        <authorList>
            <person name="Mukhopadhya I."/>
            <person name="Morais S."/>
            <person name="Laverde-Gomez J."/>
            <person name="Sheridan P.O."/>
            <person name="Walker A.W."/>
            <person name="Kelly W."/>
            <person name="Klieve A.V."/>
            <person name="Ouwerkerk D."/>
            <person name="Duncan S.H."/>
            <person name="Louis P."/>
            <person name="Koropatkin N."/>
            <person name="Cockburn D."/>
            <person name="Kibler R."/>
            <person name="Cooper P.J."/>
            <person name="Sandoval C."/>
            <person name="Crost E."/>
            <person name="Juge N."/>
            <person name="Bayer E.A."/>
            <person name="Flint H.J."/>
        </authorList>
    </citation>
    <scope>NUCLEOTIDE SEQUENCE [LARGE SCALE GENOMIC DNA]</scope>
    <source>
        <strain evidence="3">ATCC 27255</strain>
    </source>
</reference>
<dbReference type="Proteomes" id="UP000233425">
    <property type="component" value="Unassembled WGS sequence"/>
</dbReference>
<dbReference type="InterPro" id="IPR011109">
    <property type="entry name" value="DNA_bind_recombinase_dom"/>
</dbReference>
<dbReference type="SMART" id="SM00857">
    <property type="entry name" value="Resolvase"/>
    <property type="match status" value="1"/>
</dbReference>
<gene>
    <name evidence="3" type="ORF">RBATCC27255_00566</name>
</gene>
<dbReference type="EMBL" id="NNSR01000029">
    <property type="protein sequence ID" value="PKD32201.1"/>
    <property type="molecule type" value="Genomic_DNA"/>
</dbReference>
<proteinExistence type="predicted"/>
<dbReference type="InterPro" id="IPR050639">
    <property type="entry name" value="SSR_resolvase"/>
</dbReference>
<dbReference type="InterPro" id="IPR036162">
    <property type="entry name" value="Resolvase-like_N_sf"/>
</dbReference>
<dbReference type="InterPro" id="IPR038109">
    <property type="entry name" value="DNA_bind_recomb_sf"/>
</dbReference>
<dbReference type="SUPFAM" id="SSF53041">
    <property type="entry name" value="Resolvase-like"/>
    <property type="match status" value="1"/>
</dbReference>